<dbReference type="EMBL" id="BQNB010009473">
    <property type="protein sequence ID" value="GJS64027.1"/>
    <property type="molecule type" value="Genomic_DNA"/>
</dbReference>
<proteinExistence type="predicted"/>
<feature type="region of interest" description="Disordered" evidence="1">
    <location>
        <begin position="105"/>
        <end position="132"/>
    </location>
</feature>
<dbReference type="InterPro" id="IPR057670">
    <property type="entry name" value="SH3_retrovirus"/>
</dbReference>
<protein>
    <recommendedName>
        <fullName evidence="2">Retroviral polymerase SH3-like domain-containing protein</fullName>
    </recommendedName>
</protein>
<evidence type="ECO:0000313" key="4">
    <source>
        <dbReference type="Proteomes" id="UP001151760"/>
    </source>
</evidence>
<comment type="caution">
    <text evidence="3">The sequence shown here is derived from an EMBL/GenBank/DDBJ whole genome shotgun (WGS) entry which is preliminary data.</text>
</comment>
<evidence type="ECO:0000259" key="2">
    <source>
        <dbReference type="Pfam" id="PF25597"/>
    </source>
</evidence>
<organism evidence="3 4">
    <name type="scientific">Tanacetum coccineum</name>
    <dbReference type="NCBI Taxonomy" id="301880"/>
    <lineage>
        <taxon>Eukaryota</taxon>
        <taxon>Viridiplantae</taxon>
        <taxon>Streptophyta</taxon>
        <taxon>Embryophyta</taxon>
        <taxon>Tracheophyta</taxon>
        <taxon>Spermatophyta</taxon>
        <taxon>Magnoliopsida</taxon>
        <taxon>eudicotyledons</taxon>
        <taxon>Gunneridae</taxon>
        <taxon>Pentapetalae</taxon>
        <taxon>asterids</taxon>
        <taxon>campanulids</taxon>
        <taxon>Asterales</taxon>
        <taxon>Asteraceae</taxon>
        <taxon>Asteroideae</taxon>
        <taxon>Anthemideae</taxon>
        <taxon>Anthemidinae</taxon>
        <taxon>Tanacetum</taxon>
    </lineage>
</organism>
<keyword evidence="4" id="KW-1185">Reference proteome</keyword>
<evidence type="ECO:0000313" key="3">
    <source>
        <dbReference type="EMBL" id="GJS64027.1"/>
    </source>
</evidence>
<dbReference type="Proteomes" id="UP001151760">
    <property type="component" value="Unassembled WGS sequence"/>
</dbReference>
<gene>
    <name evidence="3" type="ORF">Tco_0678591</name>
</gene>
<feature type="domain" description="Retroviral polymerase SH3-like" evidence="2">
    <location>
        <begin position="2"/>
        <end position="41"/>
    </location>
</feature>
<dbReference type="Pfam" id="PF25597">
    <property type="entry name" value="SH3_retrovirus"/>
    <property type="match status" value="1"/>
</dbReference>
<sequence length="132" mass="14970">MKPKADIGIFFGYSELSKGLWIYNHKTRKILEIIHVKFDELMAMASQHSCLEPGTNHFNDDDSLAEITKTPSKEDLDNFFGPMYEEYFEKRSPEESVNFAAQTTLNNEDTPSSSSIIVEDNKAPLLVSSSEE</sequence>
<name>A0ABQ4XG22_9ASTR</name>
<feature type="compositionally biased region" description="Polar residues" evidence="1">
    <location>
        <begin position="105"/>
        <end position="116"/>
    </location>
</feature>
<reference evidence="3" key="1">
    <citation type="journal article" date="2022" name="Int. J. Mol. Sci.">
        <title>Draft Genome of Tanacetum Coccineum: Genomic Comparison of Closely Related Tanacetum-Family Plants.</title>
        <authorList>
            <person name="Yamashiro T."/>
            <person name="Shiraishi A."/>
            <person name="Nakayama K."/>
            <person name="Satake H."/>
        </authorList>
    </citation>
    <scope>NUCLEOTIDE SEQUENCE</scope>
</reference>
<evidence type="ECO:0000256" key="1">
    <source>
        <dbReference type="SAM" id="MobiDB-lite"/>
    </source>
</evidence>
<reference evidence="3" key="2">
    <citation type="submission" date="2022-01" db="EMBL/GenBank/DDBJ databases">
        <authorList>
            <person name="Yamashiro T."/>
            <person name="Shiraishi A."/>
            <person name="Satake H."/>
            <person name="Nakayama K."/>
        </authorList>
    </citation>
    <scope>NUCLEOTIDE SEQUENCE</scope>
</reference>
<accession>A0ABQ4XG22</accession>